<reference evidence="1 2" key="1">
    <citation type="submission" date="2023-07" db="EMBL/GenBank/DDBJ databases">
        <title>Sequencing the genomes of 1000 actinobacteria strains.</title>
        <authorList>
            <person name="Klenk H.-P."/>
        </authorList>
    </citation>
    <scope>NUCLEOTIDE SEQUENCE [LARGE SCALE GENOMIC DNA]</scope>
    <source>
        <strain evidence="1 2">DSM 44388</strain>
    </source>
</reference>
<sequence>MNVLIYVLAAVGVLTLSAIVTGDPLWIPSHVGVVVAHLADAIESLFK</sequence>
<dbReference type="EMBL" id="JAUSQZ010000001">
    <property type="protein sequence ID" value="MDP9829383.1"/>
    <property type="molecule type" value="Genomic_DNA"/>
</dbReference>
<comment type="caution">
    <text evidence="1">The sequence shown here is derived from an EMBL/GenBank/DDBJ whole genome shotgun (WGS) entry which is preliminary data.</text>
</comment>
<evidence type="ECO:0000313" key="2">
    <source>
        <dbReference type="Proteomes" id="UP001235712"/>
    </source>
</evidence>
<accession>A0ABT9P9M3</accession>
<evidence type="ECO:0000313" key="1">
    <source>
        <dbReference type="EMBL" id="MDP9829383.1"/>
    </source>
</evidence>
<organism evidence="1 2">
    <name type="scientific">Kineosporia succinea</name>
    <dbReference type="NCBI Taxonomy" id="84632"/>
    <lineage>
        <taxon>Bacteria</taxon>
        <taxon>Bacillati</taxon>
        <taxon>Actinomycetota</taxon>
        <taxon>Actinomycetes</taxon>
        <taxon>Kineosporiales</taxon>
        <taxon>Kineosporiaceae</taxon>
        <taxon>Kineosporia</taxon>
    </lineage>
</organism>
<evidence type="ECO:0008006" key="3">
    <source>
        <dbReference type="Google" id="ProtNLM"/>
    </source>
</evidence>
<dbReference type="RefSeq" id="WP_307247516.1">
    <property type="nucleotide sequence ID" value="NZ_JAUSQZ010000001.1"/>
</dbReference>
<keyword evidence="2" id="KW-1185">Reference proteome</keyword>
<protein>
    <recommendedName>
        <fullName evidence="3">TMhelix containing protein</fullName>
    </recommendedName>
</protein>
<gene>
    <name evidence="1" type="ORF">J2S57_005132</name>
</gene>
<dbReference type="Proteomes" id="UP001235712">
    <property type="component" value="Unassembled WGS sequence"/>
</dbReference>
<proteinExistence type="predicted"/>
<name>A0ABT9P9M3_9ACTN</name>